<keyword evidence="2" id="KW-1185">Reference proteome</keyword>
<reference evidence="1 2" key="1">
    <citation type="submission" date="2024-06" db="EMBL/GenBank/DDBJ databases">
        <title>Genomic Encyclopedia of Type Strains, Phase IV (KMG-IV): sequencing the most valuable type-strain genomes for metagenomic binning, comparative biology and taxonomic classification.</title>
        <authorList>
            <person name="Goeker M."/>
        </authorList>
    </citation>
    <scope>NUCLEOTIDE SEQUENCE [LARGE SCALE GENOMIC DNA]</scope>
    <source>
        <strain evidence="1 2">DSM 29846</strain>
    </source>
</reference>
<comment type="caution">
    <text evidence="1">The sequence shown here is derived from an EMBL/GenBank/DDBJ whole genome shotgun (WGS) entry which is preliminary data.</text>
</comment>
<evidence type="ECO:0000313" key="2">
    <source>
        <dbReference type="Proteomes" id="UP001549036"/>
    </source>
</evidence>
<gene>
    <name evidence="1" type="ORF">ABID26_000479</name>
</gene>
<name>A0ABV2HKJ6_9HYPH</name>
<evidence type="ECO:0000313" key="1">
    <source>
        <dbReference type="EMBL" id="MET3591100.1"/>
    </source>
</evidence>
<proteinExistence type="predicted"/>
<sequence>MGILRLPTDDLPISAASADKACKLLAIGTETCSILRGRQGADFNSRLIAAFVGHDWYGFEGKPPCFSA</sequence>
<protein>
    <submittedName>
        <fullName evidence="1">Uncharacterized protein</fullName>
    </submittedName>
</protein>
<dbReference type="Proteomes" id="UP001549036">
    <property type="component" value="Unassembled WGS sequence"/>
</dbReference>
<dbReference type="RefSeq" id="WP_126101206.1">
    <property type="nucleotide sequence ID" value="NZ_JBEPLM010000001.1"/>
</dbReference>
<organism evidence="1 2">
    <name type="scientific">Mesorhizobium shonense</name>
    <dbReference type="NCBI Taxonomy" id="1209948"/>
    <lineage>
        <taxon>Bacteria</taxon>
        <taxon>Pseudomonadati</taxon>
        <taxon>Pseudomonadota</taxon>
        <taxon>Alphaproteobacteria</taxon>
        <taxon>Hyphomicrobiales</taxon>
        <taxon>Phyllobacteriaceae</taxon>
        <taxon>Mesorhizobium</taxon>
    </lineage>
</organism>
<accession>A0ABV2HKJ6</accession>
<dbReference type="EMBL" id="JBEPLM010000001">
    <property type="protein sequence ID" value="MET3591100.1"/>
    <property type="molecule type" value="Genomic_DNA"/>
</dbReference>